<gene>
    <name evidence="2" type="ORF">HNR46_002761</name>
</gene>
<dbReference type="NCBIfam" id="TIGR02595">
    <property type="entry name" value="PEP_CTERM"/>
    <property type="match status" value="1"/>
</dbReference>
<protein>
    <recommendedName>
        <fullName evidence="4">PEP-CTERM protein-sorting domain-containing protein</fullName>
    </recommendedName>
</protein>
<keyword evidence="1" id="KW-0732">Signal</keyword>
<dbReference type="EMBL" id="JACHFD010000013">
    <property type="protein sequence ID" value="MBB5352515.1"/>
    <property type="molecule type" value="Genomic_DNA"/>
</dbReference>
<evidence type="ECO:0000256" key="1">
    <source>
        <dbReference type="SAM" id="SignalP"/>
    </source>
</evidence>
<accession>A0A840V3E3</accession>
<organism evidence="2 3">
    <name type="scientific">Haloferula luteola</name>
    <dbReference type="NCBI Taxonomy" id="595692"/>
    <lineage>
        <taxon>Bacteria</taxon>
        <taxon>Pseudomonadati</taxon>
        <taxon>Verrucomicrobiota</taxon>
        <taxon>Verrucomicrobiia</taxon>
        <taxon>Verrucomicrobiales</taxon>
        <taxon>Verrucomicrobiaceae</taxon>
        <taxon>Haloferula</taxon>
    </lineage>
</organism>
<comment type="caution">
    <text evidence="2">The sequence shown here is derived from an EMBL/GenBank/DDBJ whole genome shotgun (WGS) entry which is preliminary data.</text>
</comment>
<reference evidence="2 3" key="1">
    <citation type="submission" date="2020-08" db="EMBL/GenBank/DDBJ databases">
        <title>Genomic Encyclopedia of Type Strains, Phase IV (KMG-IV): sequencing the most valuable type-strain genomes for metagenomic binning, comparative biology and taxonomic classification.</title>
        <authorList>
            <person name="Goeker M."/>
        </authorList>
    </citation>
    <scope>NUCLEOTIDE SEQUENCE [LARGE SCALE GENOMIC DNA]</scope>
    <source>
        <strain evidence="2 3">YC6886</strain>
    </source>
</reference>
<keyword evidence="3" id="KW-1185">Reference proteome</keyword>
<feature type="signal peptide" evidence="1">
    <location>
        <begin position="1"/>
        <end position="22"/>
    </location>
</feature>
<proteinExistence type="predicted"/>
<evidence type="ECO:0000313" key="2">
    <source>
        <dbReference type="EMBL" id="MBB5352515.1"/>
    </source>
</evidence>
<evidence type="ECO:0008006" key="4">
    <source>
        <dbReference type="Google" id="ProtNLM"/>
    </source>
</evidence>
<dbReference type="AlphaFoldDB" id="A0A840V3E3"/>
<sequence>MKFPKASLLAFGFQALTSPLPAAIIANHTAAINDRFADDPSFAGSLYDFSGVGRTSDGEWATMIGGYYFVSANHFHPSAGETVRFYNSNSPSGSYFEYTVSGGYQVSGTDLWVGYFSVNVDSSITTYNYATASANSVAETGLSGQNLLSIAQSPTSNSAYGGGAMTDMALGVNRLESWFEQDTNTVTIAGVTNTFGSNAGWDQMVLVENLSGDTANAYQTNEMRIETGDSGSPLFATVGSELSLVGIAYSVTNPPGLTGNFIDTAGNYPGDPYEERIASFYTYSGANSSGLSSIISSLPMPVPEPSLAALTALGTATFLRRRRPTRVGHR</sequence>
<dbReference type="Proteomes" id="UP000557717">
    <property type="component" value="Unassembled WGS sequence"/>
</dbReference>
<dbReference type="Gene3D" id="2.40.10.120">
    <property type="match status" value="1"/>
</dbReference>
<dbReference type="RefSeq" id="WP_184019614.1">
    <property type="nucleotide sequence ID" value="NZ_JACHFD010000013.1"/>
</dbReference>
<feature type="chain" id="PRO_5032703836" description="PEP-CTERM protein-sorting domain-containing protein" evidence="1">
    <location>
        <begin position="23"/>
        <end position="330"/>
    </location>
</feature>
<evidence type="ECO:0000313" key="3">
    <source>
        <dbReference type="Proteomes" id="UP000557717"/>
    </source>
</evidence>
<name>A0A840V3E3_9BACT</name>
<dbReference type="InterPro" id="IPR013424">
    <property type="entry name" value="Ice-binding_C"/>
</dbReference>